<organism evidence="5 6">
    <name type="scientific">Trema orientale</name>
    <name type="common">Charcoal tree</name>
    <name type="synonym">Celtis orientalis</name>
    <dbReference type="NCBI Taxonomy" id="63057"/>
    <lineage>
        <taxon>Eukaryota</taxon>
        <taxon>Viridiplantae</taxon>
        <taxon>Streptophyta</taxon>
        <taxon>Embryophyta</taxon>
        <taxon>Tracheophyta</taxon>
        <taxon>Spermatophyta</taxon>
        <taxon>Magnoliopsida</taxon>
        <taxon>eudicotyledons</taxon>
        <taxon>Gunneridae</taxon>
        <taxon>Pentapetalae</taxon>
        <taxon>rosids</taxon>
        <taxon>fabids</taxon>
        <taxon>Rosales</taxon>
        <taxon>Cannabaceae</taxon>
        <taxon>Trema</taxon>
    </lineage>
</organism>
<reference evidence="6" key="1">
    <citation type="submission" date="2016-06" db="EMBL/GenBank/DDBJ databases">
        <title>Parallel loss of symbiosis genes in relatives of nitrogen-fixing non-legume Parasponia.</title>
        <authorList>
            <person name="Van Velzen R."/>
            <person name="Holmer R."/>
            <person name="Bu F."/>
            <person name="Rutten L."/>
            <person name="Van Zeijl A."/>
            <person name="Liu W."/>
            <person name="Santuari L."/>
            <person name="Cao Q."/>
            <person name="Sharma T."/>
            <person name="Shen D."/>
            <person name="Roswanjaya Y."/>
            <person name="Wardhani T."/>
            <person name="Kalhor M.S."/>
            <person name="Jansen J."/>
            <person name="Van den Hoogen J."/>
            <person name="Gungor B."/>
            <person name="Hartog M."/>
            <person name="Hontelez J."/>
            <person name="Verver J."/>
            <person name="Yang W.-C."/>
            <person name="Schijlen E."/>
            <person name="Repin R."/>
            <person name="Schilthuizen M."/>
            <person name="Schranz E."/>
            <person name="Heidstra R."/>
            <person name="Miyata K."/>
            <person name="Fedorova E."/>
            <person name="Kohlen W."/>
            <person name="Bisseling T."/>
            <person name="Smit S."/>
            <person name="Geurts R."/>
        </authorList>
    </citation>
    <scope>NUCLEOTIDE SEQUENCE [LARGE SCALE GENOMIC DNA]</scope>
    <source>
        <strain evidence="6">cv. RG33-2</strain>
    </source>
</reference>
<sequence>MVECVIENNEQQPKEEELKLKDVGLFLDMVMIAHTNSGKERTLEEWAYVLGHAGFIRHTVRSINAVSSVIEAFPA</sequence>
<dbReference type="GO" id="GO:0008171">
    <property type="term" value="F:O-methyltransferase activity"/>
    <property type="evidence" value="ECO:0007669"/>
    <property type="project" value="InterPro"/>
</dbReference>
<keyword evidence="6" id="KW-1185">Reference proteome</keyword>
<keyword evidence="1 5" id="KW-0489">Methyltransferase</keyword>
<evidence type="ECO:0000256" key="1">
    <source>
        <dbReference type="ARBA" id="ARBA00022603"/>
    </source>
</evidence>
<dbReference type="InParanoid" id="A0A2P5CKH4"/>
<evidence type="ECO:0000313" key="5">
    <source>
        <dbReference type="EMBL" id="PON61534.1"/>
    </source>
</evidence>
<dbReference type="InterPro" id="IPR001077">
    <property type="entry name" value="COMT_C"/>
</dbReference>
<gene>
    <name evidence="5" type="ORF">TorRG33x02_281820</name>
</gene>
<name>A0A2P5CKH4_TREOI</name>
<keyword evidence="3" id="KW-0949">S-adenosyl-L-methionine</keyword>
<dbReference type="STRING" id="63057.A0A2P5CKH4"/>
<dbReference type="InterPro" id="IPR016461">
    <property type="entry name" value="COMT-like"/>
</dbReference>
<evidence type="ECO:0000256" key="2">
    <source>
        <dbReference type="ARBA" id="ARBA00022679"/>
    </source>
</evidence>
<dbReference type="OrthoDB" id="1606438at2759"/>
<accession>A0A2P5CKH4</accession>
<dbReference type="PROSITE" id="PS51683">
    <property type="entry name" value="SAM_OMT_II"/>
    <property type="match status" value="1"/>
</dbReference>
<dbReference type="Pfam" id="PF00891">
    <property type="entry name" value="Methyltransf_2"/>
    <property type="match status" value="1"/>
</dbReference>
<protein>
    <submittedName>
        <fullName evidence="5">O-methyltransferase COMT-type</fullName>
    </submittedName>
</protein>
<keyword evidence="2 5" id="KW-0808">Transferase</keyword>
<evidence type="ECO:0000256" key="3">
    <source>
        <dbReference type="ARBA" id="ARBA00022691"/>
    </source>
</evidence>
<comment type="caution">
    <text evidence="5">The sequence shown here is derived from an EMBL/GenBank/DDBJ whole genome shotgun (WGS) entry which is preliminary data.</text>
</comment>
<dbReference type="InterPro" id="IPR029063">
    <property type="entry name" value="SAM-dependent_MTases_sf"/>
</dbReference>
<proteinExistence type="predicted"/>
<dbReference type="Proteomes" id="UP000237000">
    <property type="component" value="Unassembled WGS sequence"/>
</dbReference>
<dbReference type="SUPFAM" id="SSF53335">
    <property type="entry name" value="S-adenosyl-L-methionine-dependent methyltransferases"/>
    <property type="match status" value="1"/>
</dbReference>
<dbReference type="Gene3D" id="3.40.50.150">
    <property type="entry name" value="Vaccinia Virus protein VP39"/>
    <property type="match status" value="1"/>
</dbReference>
<dbReference type="GO" id="GO:0032259">
    <property type="term" value="P:methylation"/>
    <property type="evidence" value="ECO:0007669"/>
    <property type="project" value="UniProtKB-KW"/>
</dbReference>
<evidence type="ECO:0000313" key="6">
    <source>
        <dbReference type="Proteomes" id="UP000237000"/>
    </source>
</evidence>
<evidence type="ECO:0000259" key="4">
    <source>
        <dbReference type="Pfam" id="PF00891"/>
    </source>
</evidence>
<feature type="domain" description="O-methyltransferase C-terminal" evidence="4">
    <location>
        <begin position="1"/>
        <end position="55"/>
    </location>
</feature>
<dbReference type="AlphaFoldDB" id="A0A2P5CKH4"/>
<dbReference type="EMBL" id="JXTC01000355">
    <property type="protein sequence ID" value="PON61534.1"/>
    <property type="molecule type" value="Genomic_DNA"/>
</dbReference>